<proteinExistence type="predicted"/>
<name>A0A266Q5H3_9GAMM</name>
<dbReference type="STRING" id="1209072.GCA_000766945_00371"/>
<gene>
    <name evidence="1" type="ORF">CBP51_17035</name>
</gene>
<dbReference type="RefSeq" id="WP_094985858.1">
    <property type="nucleotide sequence ID" value="NZ_NHNI01000002.1"/>
</dbReference>
<dbReference type="AlphaFoldDB" id="A0A266Q5H3"/>
<evidence type="ECO:0000313" key="2">
    <source>
        <dbReference type="Proteomes" id="UP000216101"/>
    </source>
</evidence>
<dbReference type="PANTHER" id="PTHR41729">
    <property type="entry name" value="GLUTAMYL-TRNA SYNTHETASE"/>
    <property type="match status" value="1"/>
</dbReference>
<protein>
    <recommendedName>
        <fullName evidence="3">DUF4202 domain-containing protein</fullName>
    </recommendedName>
</protein>
<evidence type="ECO:0008006" key="3">
    <source>
        <dbReference type="Google" id="ProtNLM"/>
    </source>
</evidence>
<dbReference type="PANTHER" id="PTHR41729:SF1">
    <property type="entry name" value="GLUTAMYL-TRNA SYNTHETASE"/>
    <property type="match status" value="1"/>
</dbReference>
<dbReference type="EMBL" id="NHNI01000002">
    <property type="protein sequence ID" value="OZY84866.1"/>
    <property type="molecule type" value="Genomic_DNA"/>
</dbReference>
<organism evidence="1 2">
    <name type="scientific">Cellvibrio mixtus</name>
    <dbReference type="NCBI Taxonomy" id="39650"/>
    <lineage>
        <taxon>Bacteria</taxon>
        <taxon>Pseudomonadati</taxon>
        <taxon>Pseudomonadota</taxon>
        <taxon>Gammaproteobacteria</taxon>
        <taxon>Cellvibrionales</taxon>
        <taxon>Cellvibrionaceae</taxon>
        <taxon>Cellvibrio</taxon>
    </lineage>
</organism>
<sequence length="198" mass="22469">MINAQRLDATLAAFDTANLQDPNTEIVDGKVVAKEWIYGQRMSARLAQFCPHASEPLQLAARSQHICRWKIPRSDYPMDRTGYKKWRLDLAQMHGDIAGEIMASQGYEDAVIARVKDLLLKRSLKRDEEVQTLEDVICLVFLEFYLEDFAGKHEETKLIDIIRKTWNKMSPTGHAAALTLPLNDKMLTLVGKALSPDN</sequence>
<dbReference type="Proteomes" id="UP000216101">
    <property type="component" value="Unassembled WGS sequence"/>
</dbReference>
<accession>A0A266Q5H3</accession>
<dbReference type="InterPro" id="IPR025255">
    <property type="entry name" value="DUF4202"/>
</dbReference>
<comment type="caution">
    <text evidence="1">The sequence shown here is derived from an EMBL/GenBank/DDBJ whole genome shotgun (WGS) entry which is preliminary data.</text>
</comment>
<keyword evidence="2" id="KW-1185">Reference proteome</keyword>
<dbReference type="Pfam" id="PF13875">
    <property type="entry name" value="DUF4202"/>
    <property type="match status" value="1"/>
</dbReference>
<evidence type="ECO:0000313" key="1">
    <source>
        <dbReference type="EMBL" id="OZY84866.1"/>
    </source>
</evidence>
<reference evidence="2" key="1">
    <citation type="submission" date="2017-05" db="EMBL/GenBank/DDBJ databases">
        <authorList>
            <person name="Barney B.M."/>
        </authorList>
    </citation>
    <scope>NUCLEOTIDE SEQUENCE [LARGE SCALE GENOMIC DNA]</scope>
    <source>
        <strain evidence="2">PSBB022</strain>
    </source>
</reference>